<protein>
    <submittedName>
        <fullName evidence="1">Uncharacterized protein</fullName>
    </submittedName>
</protein>
<dbReference type="Proteomes" id="UP000729913">
    <property type="component" value="Unassembled WGS sequence"/>
</dbReference>
<reference evidence="1" key="2">
    <citation type="submission" date="2021-04" db="EMBL/GenBank/DDBJ databases">
        <title>Genome-wide patterns of bracovirus chromosomal integration into multiple host tissues during parasitism.</title>
        <authorList>
            <person name="Chebbi M.A.C."/>
        </authorList>
    </citation>
    <scope>NUCLEOTIDE SEQUENCE</scope>
    <source>
        <tissue evidence="1">Whole body</tissue>
    </source>
</reference>
<name>A0A8J5QWL7_9HYME</name>
<gene>
    <name evidence="1" type="ORF">G9C98_003061</name>
</gene>
<dbReference type="EMBL" id="JAAOIC020000052">
    <property type="protein sequence ID" value="KAG8035935.1"/>
    <property type="molecule type" value="Genomic_DNA"/>
</dbReference>
<organism evidence="1 2">
    <name type="scientific">Cotesia typhae</name>
    <dbReference type="NCBI Taxonomy" id="2053667"/>
    <lineage>
        <taxon>Eukaryota</taxon>
        <taxon>Metazoa</taxon>
        <taxon>Ecdysozoa</taxon>
        <taxon>Arthropoda</taxon>
        <taxon>Hexapoda</taxon>
        <taxon>Insecta</taxon>
        <taxon>Pterygota</taxon>
        <taxon>Neoptera</taxon>
        <taxon>Endopterygota</taxon>
        <taxon>Hymenoptera</taxon>
        <taxon>Apocrita</taxon>
        <taxon>Ichneumonoidea</taxon>
        <taxon>Braconidae</taxon>
        <taxon>Microgastrinae</taxon>
        <taxon>Cotesia</taxon>
    </lineage>
</organism>
<proteinExistence type="predicted"/>
<evidence type="ECO:0000313" key="2">
    <source>
        <dbReference type="Proteomes" id="UP000729913"/>
    </source>
</evidence>
<dbReference type="AlphaFoldDB" id="A0A8J5QWL7"/>
<keyword evidence="2" id="KW-1185">Reference proteome</keyword>
<comment type="caution">
    <text evidence="1">The sequence shown here is derived from an EMBL/GenBank/DDBJ whole genome shotgun (WGS) entry which is preliminary data.</text>
</comment>
<reference evidence="1" key="1">
    <citation type="submission" date="2020-03" db="EMBL/GenBank/DDBJ databases">
        <authorList>
            <person name="Chebbi M.A."/>
            <person name="Drezen J.M."/>
        </authorList>
    </citation>
    <scope>NUCLEOTIDE SEQUENCE</scope>
    <source>
        <tissue evidence="1">Whole body</tissue>
    </source>
</reference>
<dbReference type="OrthoDB" id="78296at2759"/>
<sequence length="78" mass="8982">MIYQKLESEKKNTRTVRKTQLQPMIRYQSLSMPIMVLSDSCDKESEKINIDGDDEVKPADDFNTNTVLDTLVSIPYVL</sequence>
<accession>A0A8J5QWL7</accession>
<evidence type="ECO:0000313" key="1">
    <source>
        <dbReference type="EMBL" id="KAG8035935.1"/>
    </source>
</evidence>